<comment type="caution">
    <text evidence="1">The sequence shown here is derived from an EMBL/GenBank/DDBJ whole genome shotgun (WGS) entry which is preliminary data.</text>
</comment>
<protein>
    <submittedName>
        <fullName evidence="1">Uncharacterized protein DUF3606</fullName>
    </submittedName>
</protein>
<dbReference type="OrthoDB" id="7030114at2"/>
<reference evidence="1 2" key="1">
    <citation type="submission" date="2019-03" db="EMBL/GenBank/DDBJ databases">
        <title>Genomic Encyclopedia of Type Strains, Phase IV (KMG-IV): sequencing the most valuable type-strain genomes for metagenomic binning, comparative biology and taxonomic classification.</title>
        <authorList>
            <person name="Goeker M."/>
        </authorList>
    </citation>
    <scope>NUCLEOTIDE SEQUENCE [LARGE SCALE GENOMIC DNA]</scope>
    <source>
        <strain evidence="1 2">DSM 21667</strain>
    </source>
</reference>
<keyword evidence="2" id="KW-1185">Reference proteome</keyword>
<dbReference type="RefSeq" id="WP_133819810.1">
    <property type="nucleotide sequence ID" value="NZ_SNZH01000010.1"/>
</dbReference>
<evidence type="ECO:0000313" key="2">
    <source>
        <dbReference type="Proteomes" id="UP000295293"/>
    </source>
</evidence>
<gene>
    <name evidence="1" type="ORF">DFR29_110222</name>
</gene>
<dbReference type="EMBL" id="SNZH01000010">
    <property type="protein sequence ID" value="TDR41739.1"/>
    <property type="molecule type" value="Genomic_DNA"/>
</dbReference>
<proteinExistence type="predicted"/>
<name>A0A4R6YTL7_9GAMM</name>
<dbReference type="InterPro" id="IPR022037">
    <property type="entry name" value="DUF3606"/>
</dbReference>
<dbReference type="Pfam" id="PF12244">
    <property type="entry name" value="DUF3606"/>
    <property type="match status" value="1"/>
</dbReference>
<sequence length="69" mass="7654">MALLKSIPAIGRAPHSNADRIDPSATWELNYWASQWGVSPDQLVRAMAEVGTNLRVVRQHCALSRQLKA</sequence>
<evidence type="ECO:0000313" key="1">
    <source>
        <dbReference type="EMBL" id="TDR41739.1"/>
    </source>
</evidence>
<dbReference type="Proteomes" id="UP000295293">
    <property type="component" value="Unassembled WGS sequence"/>
</dbReference>
<dbReference type="AlphaFoldDB" id="A0A4R6YTL7"/>
<organism evidence="1 2">
    <name type="scientific">Tahibacter aquaticus</name>
    <dbReference type="NCBI Taxonomy" id="520092"/>
    <lineage>
        <taxon>Bacteria</taxon>
        <taxon>Pseudomonadati</taxon>
        <taxon>Pseudomonadota</taxon>
        <taxon>Gammaproteobacteria</taxon>
        <taxon>Lysobacterales</taxon>
        <taxon>Rhodanobacteraceae</taxon>
        <taxon>Tahibacter</taxon>
    </lineage>
</organism>
<accession>A0A4R6YTL7</accession>